<dbReference type="RefSeq" id="XP_016216686.1">
    <property type="nucleotide sequence ID" value="XM_016355550.1"/>
</dbReference>
<evidence type="ECO:0000313" key="1">
    <source>
        <dbReference type="EMBL" id="KIW06817.1"/>
    </source>
</evidence>
<dbReference type="SUPFAM" id="SSF160104">
    <property type="entry name" value="Acetoacetate decarboxylase-like"/>
    <property type="match status" value="1"/>
</dbReference>
<dbReference type="OrthoDB" id="9970474at2759"/>
<dbReference type="VEuPathDB" id="FungiDB:PV09_02497"/>
<sequence>MPADSPAPWTLKCEAYGIPFRLNPKELPPGLYHDLDTPPLGKGNDDFRGGYVKERESDKVNTDILLCMIQIVRYHSTPVGPYDELLIIPGYYGVPGGKYKGRKQLRATRFYVSQRETTYNGRKNWNIPKQLARFEFSAPPASETNKVPKELQVKVFPYGSDSKTPPFFSCTLSPLQILPGLPATTKLLPKKPYLVQPPVGQGKGKGEDPLLYETDRWCGIPITSSSRRMRLMKVKIDEPPEEERKNGTHWPVVKTWSFGLWLEDVTLEFPVAEEFRL</sequence>
<evidence type="ECO:0000313" key="2">
    <source>
        <dbReference type="Proteomes" id="UP000053259"/>
    </source>
</evidence>
<dbReference type="Proteomes" id="UP000053259">
    <property type="component" value="Unassembled WGS sequence"/>
</dbReference>
<dbReference type="PANTHER" id="PTHR40518">
    <property type="entry name" value="ACETOACETATE DECARBOXYLASE"/>
    <property type="match status" value="1"/>
</dbReference>
<dbReference type="InParanoid" id="A0A0D1Z1K5"/>
<dbReference type="EMBL" id="KN847534">
    <property type="protein sequence ID" value="KIW06817.1"/>
    <property type="molecule type" value="Genomic_DNA"/>
</dbReference>
<dbReference type="AlphaFoldDB" id="A0A0D1Z1K5"/>
<dbReference type="GeneID" id="27310470"/>
<dbReference type="InterPro" id="IPR023375">
    <property type="entry name" value="ADC_dom_sf"/>
</dbReference>
<gene>
    <name evidence="1" type="ORF">PV09_02497</name>
</gene>
<dbReference type="STRING" id="253628.A0A0D1Z1K5"/>
<dbReference type="Gene3D" id="2.40.400.10">
    <property type="entry name" value="Acetoacetate decarboxylase-like"/>
    <property type="match status" value="1"/>
</dbReference>
<organism evidence="1 2">
    <name type="scientific">Verruconis gallopava</name>
    <dbReference type="NCBI Taxonomy" id="253628"/>
    <lineage>
        <taxon>Eukaryota</taxon>
        <taxon>Fungi</taxon>
        <taxon>Dikarya</taxon>
        <taxon>Ascomycota</taxon>
        <taxon>Pezizomycotina</taxon>
        <taxon>Dothideomycetes</taxon>
        <taxon>Pleosporomycetidae</taxon>
        <taxon>Venturiales</taxon>
        <taxon>Sympoventuriaceae</taxon>
        <taxon>Verruconis</taxon>
    </lineage>
</organism>
<reference evidence="1 2" key="1">
    <citation type="submission" date="2015-01" db="EMBL/GenBank/DDBJ databases">
        <title>The Genome Sequence of Ochroconis gallopava CBS43764.</title>
        <authorList>
            <consortium name="The Broad Institute Genomics Platform"/>
            <person name="Cuomo C."/>
            <person name="de Hoog S."/>
            <person name="Gorbushina A."/>
            <person name="Stielow B."/>
            <person name="Teixiera M."/>
            <person name="Abouelleil A."/>
            <person name="Chapman S.B."/>
            <person name="Priest M."/>
            <person name="Young S.K."/>
            <person name="Wortman J."/>
            <person name="Nusbaum C."/>
            <person name="Birren B."/>
        </authorList>
    </citation>
    <scope>NUCLEOTIDE SEQUENCE [LARGE SCALE GENOMIC DNA]</scope>
    <source>
        <strain evidence="1 2">CBS 43764</strain>
    </source>
</reference>
<keyword evidence="2" id="KW-1185">Reference proteome</keyword>
<proteinExistence type="predicted"/>
<dbReference type="PANTHER" id="PTHR40518:SF1">
    <property type="entry name" value="ACETOACETATE DECARBOXYLASE"/>
    <property type="match status" value="1"/>
</dbReference>
<protein>
    <submittedName>
        <fullName evidence="1">Uncharacterized protein</fullName>
    </submittedName>
</protein>
<name>A0A0D1Z1K5_9PEZI</name>
<accession>A0A0D1Z1K5</accession>
<dbReference type="HOGENOM" id="CLU_050866_1_1_1"/>